<comment type="caution">
    <text evidence="1">The sequence shown here is derived from an EMBL/GenBank/DDBJ whole genome shotgun (WGS) entry which is preliminary data.</text>
</comment>
<reference evidence="1" key="1">
    <citation type="journal article" date="2020" name="mSystems">
        <title>Genome- and Community-Level Interaction Insights into Carbon Utilization and Element Cycling Functions of Hydrothermarchaeota in Hydrothermal Sediment.</title>
        <authorList>
            <person name="Zhou Z."/>
            <person name="Liu Y."/>
            <person name="Xu W."/>
            <person name="Pan J."/>
            <person name="Luo Z.H."/>
            <person name="Li M."/>
        </authorList>
    </citation>
    <scope>NUCLEOTIDE SEQUENCE [LARGE SCALE GENOMIC DNA]</scope>
    <source>
        <strain evidence="1">SpSt-735</strain>
    </source>
</reference>
<organism evidence="1">
    <name type="scientific">Thermofilum pendens</name>
    <dbReference type="NCBI Taxonomy" id="2269"/>
    <lineage>
        <taxon>Archaea</taxon>
        <taxon>Thermoproteota</taxon>
        <taxon>Thermoprotei</taxon>
        <taxon>Thermofilales</taxon>
        <taxon>Thermofilaceae</taxon>
        <taxon>Thermofilum</taxon>
    </lineage>
</organism>
<dbReference type="EMBL" id="DTFI01000239">
    <property type="protein sequence ID" value="HGI44345.1"/>
    <property type="molecule type" value="Genomic_DNA"/>
</dbReference>
<sequence length="140" mass="15281">MVVRVRVEIRRGDRAVETAAVANSGYEAEVPELHLPLALARRLGIPLHAVPGESYRVVGGSTHAFVLGEVLVRAVAEDRSSEWVSARAVSVPGEHEVLLSDKLLDALGIEIAKAGLGYWRFSGESPERVRRSAEAQFWVE</sequence>
<gene>
    <name evidence="1" type="ORF">ENV17_08190</name>
</gene>
<evidence type="ECO:0000313" key="1">
    <source>
        <dbReference type="EMBL" id="HGI44345.1"/>
    </source>
</evidence>
<proteinExistence type="predicted"/>
<name>A0A7C4FE21_THEPE</name>
<protein>
    <submittedName>
        <fullName evidence="1">Uncharacterized protein</fullName>
    </submittedName>
</protein>
<accession>A0A7C4FE21</accession>
<dbReference type="AlphaFoldDB" id="A0A7C4FE21"/>